<comment type="caution">
    <text evidence="2">The sequence shown here is derived from an EMBL/GenBank/DDBJ whole genome shotgun (WGS) entry which is preliminary data.</text>
</comment>
<feature type="compositionally biased region" description="Polar residues" evidence="1">
    <location>
        <begin position="277"/>
        <end position="292"/>
    </location>
</feature>
<keyword evidence="3" id="KW-1185">Reference proteome</keyword>
<evidence type="ECO:0000313" key="2">
    <source>
        <dbReference type="EMBL" id="OAE99717.1"/>
    </source>
</evidence>
<proteinExistence type="predicted"/>
<accession>A0A176Y8F5</accession>
<evidence type="ECO:0008006" key="4">
    <source>
        <dbReference type="Google" id="ProtNLM"/>
    </source>
</evidence>
<evidence type="ECO:0000256" key="1">
    <source>
        <dbReference type="SAM" id="MobiDB-lite"/>
    </source>
</evidence>
<sequence length="300" mass="33717">MLKASKDFDRTEEDIGNVVEFGHVNVCVPDQRLATSFYVTGLGLTRDPYLVTGVDNMRINVGKEQFHLPIGAPQVLQGTIGIVVPYFETQLARLHRVRPLLEGTRFSVREGQGVIEVTCPWGNRIQCVPPDPVRFGNVSLGMPYVEFEVPEGGAPSVARFYREMLGAIAGHGQDDRASFAWVNAGSRTKLLFRENADYAHPSYDGHHIQLSLNDFSHPHRRLLERGLISEESNQHQYRFVDIVDLDTNAPIIRVEHEIRSMRHPMYGRALINRDPTVSNADYSSGHESLSDTMRTHASRG</sequence>
<name>A0A176Y8F5_9BRAD</name>
<feature type="region of interest" description="Disordered" evidence="1">
    <location>
        <begin position="277"/>
        <end position="300"/>
    </location>
</feature>
<dbReference type="InterPro" id="IPR029068">
    <property type="entry name" value="Glyas_Bleomycin-R_OHBP_Dase"/>
</dbReference>
<dbReference type="AlphaFoldDB" id="A0A176Y8F5"/>
<dbReference type="EMBL" id="LUUB01000118">
    <property type="protein sequence ID" value="OAE99717.1"/>
    <property type="molecule type" value="Genomic_DNA"/>
</dbReference>
<dbReference type="PANTHER" id="PTHR40280:SF1">
    <property type="entry name" value="VOC DOMAIN-CONTAINING PROTEIN"/>
    <property type="match status" value="1"/>
</dbReference>
<dbReference type="Proteomes" id="UP000076959">
    <property type="component" value="Unassembled WGS sequence"/>
</dbReference>
<dbReference type="Gene3D" id="3.10.180.10">
    <property type="entry name" value="2,3-Dihydroxybiphenyl 1,2-Dioxygenase, domain 1"/>
    <property type="match status" value="1"/>
</dbReference>
<dbReference type="SUPFAM" id="SSF54593">
    <property type="entry name" value="Glyoxalase/Bleomycin resistance protein/Dihydroxybiphenyl dioxygenase"/>
    <property type="match status" value="1"/>
</dbReference>
<organism evidence="2 3">
    <name type="scientific">Bradyrhizobium centrolobii</name>
    <dbReference type="NCBI Taxonomy" id="1505087"/>
    <lineage>
        <taxon>Bacteria</taxon>
        <taxon>Pseudomonadati</taxon>
        <taxon>Pseudomonadota</taxon>
        <taxon>Alphaproteobacteria</taxon>
        <taxon>Hyphomicrobiales</taxon>
        <taxon>Nitrobacteraceae</taxon>
        <taxon>Bradyrhizobium</taxon>
    </lineage>
</organism>
<gene>
    <name evidence="2" type="ORF">AYJ54_32905</name>
</gene>
<protein>
    <recommendedName>
        <fullName evidence="4">VOC domain-containing protein</fullName>
    </recommendedName>
</protein>
<dbReference type="OrthoDB" id="7350023at2"/>
<dbReference type="STRING" id="1505087.AYJ54_32905"/>
<evidence type="ECO:0000313" key="3">
    <source>
        <dbReference type="Proteomes" id="UP000076959"/>
    </source>
</evidence>
<dbReference type="PANTHER" id="PTHR40280">
    <property type="entry name" value="BLR6907 PROTEIN"/>
    <property type="match status" value="1"/>
</dbReference>
<reference evidence="2 3" key="1">
    <citation type="submission" date="2016-03" db="EMBL/GenBank/DDBJ databases">
        <title>Draft Genome Sequence of the Strain BR 10245 (Bradyrhizobium sp.) isolated from nodules of Centrolobium paraense.</title>
        <authorList>
            <person name="Simoes-Araujo J.L.Sr."/>
            <person name="Barauna A.C."/>
            <person name="Silva K."/>
            <person name="Zilli J.E."/>
        </authorList>
    </citation>
    <scope>NUCLEOTIDE SEQUENCE [LARGE SCALE GENOMIC DNA]</scope>
    <source>
        <strain evidence="2 3">BR 10245</strain>
    </source>
</reference>
<dbReference type="RefSeq" id="WP_063708326.1">
    <property type="nucleotide sequence ID" value="NZ_LUUB01000118.1"/>
</dbReference>